<feature type="chain" id="PRO_5045285150" description="Lipoprotein" evidence="1">
    <location>
        <begin position="22"/>
        <end position="296"/>
    </location>
</feature>
<proteinExistence type="predicted"/>
<reference evidence="2 3" key="1">
    <citation type="submission" date="2021-05" db="EMBL/GenBank/DDBJ databases">
        <title>Mycobacterium acidophilum sp. nov., an extremely acid-tolerant member of the genus Mycobacterium.</title>
        <authorList>
            <person name="Xia J."/>
        </authorList>
    </citation>
    <scope>NUCLEOTIDE SEQUENCE [LARGE SCALE GENOMIC DNA]</scope>
    <source>
        <strain evidence="2 3">M1</strain>
    </source>
</reference>
<dbReference type="PROSITE" id="PS51257">
    <property type="entry name" value="PROKAR_LIPOPROTEIN"/>
    <property type="match status" value="1"/>
</dbReference>
<dbReference type="Proteomes" id="UP001519535">
    <property type="component" value="Unassembled WGS sequence"/>
</dbReference>
<dbReference type="RefSeq" id="WP_214091402.1">
    <property type="nucleotide sequence ID" value="NZ_JAHCLR010000003.1"/>
</dbReference>
<organism evidence="2 3">
    <name type="scientific">Mycolicibacter acidiphilus</name>
    <dbReference type="NCBI Taxonomy" id="2835306"/>
    <lineage>
        <taxon>Bacteria</taxon>
        <taxon>Bacillati</taxon>
        <taxon>Actinomycetota</taxon>
        <taxon>Actinomycetes</taxon>
        <taxon>Mycobacteriales</taxon>
        <taxon>Mycobacteriaceae</taxon>
        <taxon>Mycolicibacter</taxon>
    </lineage>
</organism>
<keyword evidence="1" id="KW-0732">Signal</keyword>
<evidence type="ECO:0000313" key="2">
    <source>
        <dbReference type="EMBL" id="MBS9532524.1"/>
    </source>
</evidence>
<accession>A0ABS5RFT3</accession>
<gene>
    <name evidence="2" type="ORF">KIH27_02860</name>
</gene>
<feature type="signal peptide" evidence="1">
    <location>
        <begin position="1"/>
        <end position="21"/>
    </location>
</feature>
<evidence type="ECO:0000313" key="3">
    <source>
        <dbReference type="Proteomes" id="UP001519535"/>
    </source>
</evidence>
<name>A0ABS5RFT3_9MYCO</name>
<dbReference type="EMBL" id="JAHCLR010000003">
    <property type="protein sequence ID" value="MBS9532524.1"/>
    <property type="molecule type" value="Genomic_DNA"/>
</dbReference>
<keyword evidence="3" id="KW-1185">Reference proteome</keyword>
<protein>
    <recommendedName>
        <fullName evidence="4">Lipoprotein</fullName>
    </recommendedName>
</protein>
<evidence type="ECO:0000256" key="1">
    <source>
        <dbReference type="SAM" id="SignalP"/>
    </source>
</evidence>
<comment type="caution">
    <text evidence="2">The sequence shown here is derived from an EMBL/GenBank/DDBJ whole genome shotgun (WGS) entry which is preliminary data.</text>
</comment>
<evidence type="ECO:0008006" key="4">
    <source>
        <dbReference type="Google" id="ProtNLM"/>
    </source>
</evidence>
<sequence>MRTLIATLLALALTACSGSHGPTGPYGAQGGTLGTALSVLGWELTVSNLRWQSDRVLIDVTGHVTDANAPHAAAKDLRFGIYGNPLHPIEATGLDSCDPLLALTSSPLDNREADRLSGTVCLGPLKERSAARGVYVYSPADRIKESTVAYAAAFPVGIAPDNSADTGLVLTTQGLSAWRSDGVPLAPAALGDPKAFTGNGFMVISLVADASAAQYRTDALARGGPLMLLAGPATPVPGLSPECQAFGSSVLILPEASLSSVHVPASLCTHGEISAALLYASVSVVGTHAAVWTIGA</sequence>